<name>A0AAN7XXP1_ELEMC</name>
<gene>
    <name evidence="2" type="ORF">PBY51_012454</name>
</gene>
<feature type="region of interest" description="Disordered" evidence="1">
    <location>
        <begin position="1"/>
        <end position="52"/>
    </location>
</feature>
<comment type="caution">
    <text evidence="2">The sequence shown here is derived from an EMBL/GenBank/DDBJ whole genome shotgun (WGS) entry which is preliminary data.</text>
</comment>
<keyword evidence="3" id="KW-1185">Reference proteome</keyword>
<protein>
    <submittedName>
        <fullName evidence="2">Uncharacterized protein</fullName>
    </submittedName>
</protein>
<evidence type="ECO:0000256" key="1">
    <source>
        <dbReference type="SAM" id="MobiDB-lite"/>
    </source>
</evidence>
<sequence length="123" mass="13995">MGHQSRDYYYGHSDAKKLPLPPGPPSAHKKMNLKRSDGKKYPHDVTMSPAPAYTGKIKSKMFQNLKAMRGRCSPMEVDPPQKQSQSDVSRCYDVSCSCLHWENQKQDVSKPKSYERRMFSNGG</sequence>
<dbReference type="AlphaFoldDB" id="A0AAN7XXP1"/>
<reference evidence="2 3" key="2">
    <citation type="journal article" date="2023" name="Mol. Biol. Evol.">
        <title>Genomics of Secondarily Temperate Adaptation in the Only Non-Antarctic Icefish.</title>
        <authorList>
            <person name="Rivera-Colon A.G."/>
            <person name="Rayamajhi N."/>
            <person name="Minhas B.F."/>
            <person name="Madrigal G."/>
            <person name="Bilyk K.T."/>
            <person name="Yoon V."/>
            <person name="Hune M."/>
            <person name="Gregory S."/>
            <person name="Cheng C.H.C."/>
            <person name="Catchen J.M."/>
        </authorList>
    </citation>
    <scope>NUCLEOTIDE SEQUENCE [LARGE SCALE GENOMIC DNA]</scope>
    <source>
        <strain evidence="2">JMC-PN-2008</strain>
    </source>
</reference>
<evidence type="ECO:0000313" key="3">
    <source>
        <dbReference type="Proteomes" id="UP001346869"/>
    </source>
</evidence>
<feature type="compositionally biased region" description="Basic and acidic residues" evidence="1">
    <location>
        <begin position="34"/>
        <end position="43"/>
    </location>
</feature>
<reference evidence="2 3" key="1">
    <citation type="journal article" date="2023" name="Genes (Basel)">
        <title>Chromosome-Level Genome Assembly and Circadian Gene Repertoire of the Patagonia Blennie Eleginops maclovinus-The Closest Ancestral Proxy of Antarctic Cryonotothenioids.</title>
        <authorList>
            <person name="Cheng C.C."/>
            <person name="Rivera-Colon A.G."/>
            <person name="Minhas B.F."/>
            <person name="Wilson L."/>
            <person name="Rayamajhi N."/>
            <person name="Vargas-Chacoff L."/>
            <person name="Catchen J.M."/>
        </authorList>
    </citation>
    <scope>NUCLEOTIDE SEQUENCE [LARGE SCALE GENOMIC DNA]</scope>
    <source>
        <strain evidence="2">JMC-PN-2008</strain>
    </source>
</reference>
<dbReference type="Proteomes" id="UP001346869">
    <property type="component" value="Unassembled WGS sequence"/>
</dbReference>
<evidence type="ECO:0000313" key="2">
    <source>
        <dbReference type="EMBL" id="KAK5868007.1"/>
    </source>
</evidence>
<proteinExistence type="predicted"/>
<accession>A0AAN7XXP1</accession>
<dbReference type="EMBL" id="JAUZQC010000008">
    <property type="protein sequence ID" value="KAK5868007.1"/>
    <property type="molecule type" value="Genomic_DNA"/>
</dbReference>
<organism evidence="2 3">
    <name type="scientific">Eleginops maclovinus</name>
    <name type="common">Patagonian blennie</name>
    <name type="synonym">Eleginus maclovinus</name>
    <dbReference type="NCBI Taxonomy" id="56733"/>
    <lineage>
        <taxon>Eukaryota</taxon>
        <taxon>Metazoa</taxon>
        <taxon>Chordata</taxon>
        <taxon>Craniata</taxon>
        <taxon>Vertebrata</taxon>
        <taxon>Euteleostomi</taxon>
        <taxon>Actinopterygii</taxon>
        <taxon>Neopterygii</taxon>
        <taxon>Teleostei</taxon>
        <taxon>Neoteleostei</taxon>
        <taxon>Acanthomorphata</taxon>
        <taxon>Eupercaria</taxon>
        <taxon>Perciformes</taxon>
        <taxon>Notothenioidei</taxon>
        <taxon>Eleginopidae</taxon>
        <taxon>Eleginops</taxon>
    </lineage>
</organism>